<accession>A0AA39USA8</accession>
<name>A0AA39USA8_9AGAR</name>
<evidence type="ECO:0000313" key="2">
    <source>
        <dbReference type="EMBL" id="KAK0500908.1"/>
    </source>
</evidence>
<dbReference type="AlphaFoldDB" id="A0AA39USA8"/>
<dbReference type="EMBL" id="JAUEPU010000007">
    <property type="protein sequence ID" value="KAK0500908.1"/>
    <property type="molecule type" value="Genomic_DNA"/>
</dbReference>
<feature type="transmembrane region" description="Helical" evidence="1">
    <location>
        <begin position="75"/>
        <end position="96"/>
    </location>
</feature>
<organism evidence="2 3">
    <name type="scientific">Armillaria luteobubalina</name>
    <dbReference type="NCBI Taxonomy" id="153913"/>
    <lineage>
        <taxon>Eukaryota</taxon>
        <taxon>Fungi</taxon>
        <taxon>Dikarya</taxon>
        <taxon>Basidiomycota</taxon>
        <taxon>Agaricomycotina</taxon>
        <taxon>Agaricomycetes</taxon>
        <taxon>Agaricomycetidae</taxon>
        <taxon>Agaricales</taxon>
        <taxon>Marasmiineae</taxon>
        <taxon>Physalacriaceae</taxon>
        <taxon>Armillaria</taxon>
    </lineage>
</organism>
<comment type="caution">
    <text evidence="2">The sequence shown here is derived from an EMBL/GenBank/DDBJ whole genome shotgun (WGS) entry which is preliminary data.</text>
</comment>
<keyword evidence="1" id="KW-0472">Membrane</keyword>
<feature type="transmembrane region" description="Helical" evidence="1">
    <location>
        <begin position="41"/>
        <end position="63"/>
    </location>
</feature>
<keyword evidence="1" id="KW-1133">Transmembrane helix</keyword>
<evidence type="ECO:0000256" key="1">
    <source>
        <dbReference type="SAM" id="Phobius"/>
    </source>
</evidence>
<protein>
    <submittedName>
        <fullName evidence="2">Uncharacterized protein</fullName>
    </submittedName>
</protein>
<sequence>MPDWGYDVLEGAISTSGGIMARWEGGKGKFKASVKVTNKRLFILVFYIQSQMILFLVSVRRCLQWTWIPKLKDQILVPVWGTISVRTIMMTLASAAELRSMDRLLGGTVDEEKAG</sequence>
<keyword evidence="3" id="KW-1185">Reference proteome</keyword>
<keyword evidence="1" id="KW-0812">Transmembrane</keyword>
<proteinExistence type="predicted"/>
<evidence type="ECO:0000313" key="3">
    <source>
        <dbReference type="Proteomes" id="UP001175228"/>
    </source>
</evidence>
<gene>
    <name evidence="2" type="ORF">EDD18DRAFT_1101883</name>
</gene>
<dbReference type="Proteomes" id="UP001175228">
    <property type="component" value="Unassembled WGS sequence"/>
</dbReference>
<reference evidence="2" key="1">
    <citation type="submission" date="2023-06" db="EMBL/GenBank/DDBJ databases">
        <authorList>
            <consortium name="Lawrence Berkeley National Laboratory"/>
            <person name="Ahrendt S."/>
            <person name="Sahu N."/>
            <person name="Indic B."/>
            <person name="Wong-Bajracharya J."/>
            <person name="Merenyi Z."/>
            <person name="Ke H.-M."/>
            <person name="Monk M."/>
            <person name="Kocsube S."/>
            <person name="Drula E."/>
            <person name="Lipzen A."/>
            <person name="Balint B."/>
            <person name="Henrissat B."/>
            <person name="Andreopoulos B."/>
            <person name="Martin F.M."/>
            <person name="Harder C.B."/>
            <person name="Rigling D."/>
            <person name="Ford K.L."/>
            <person name="Foster G.D."/>
            <person name="Pangilinan J."/>
            <person name="Papanicolaou A."/>
            <person name="Barry K."/>
            <person name="LaButti K."/>
            <person name="Viragh M."/>
            <person name="Koriabine M."/>
            <person name="Yan M."/>
            <person name="Riley R."/>
            <person name="Champramary S."/>
            <person name="Plett K.L."/>
            <person name="Tsai I.J."/>
            <person name="Slot J."/>
            <person name="Sipos G."/>
            <person name="Plett J."/>
            <person name="Nagy L.G."/>
            <person name="Grigoriev I.V."/>
        </authorList>
    </citation>
    <scope>NUCLEOTIDE SEQUENCE</scope>
    <source>
        <strain evidence="2">HWK02</strain>
    </source>
</reference>